<dbReference type="EMBL" id="CAJMWV010000632">
    <property type="protein sequence ID" value="CAE6408121.1"/>
    <property type="molecule type" value="Genomic_DNA"/>
</dbReference>
<proteinExistence type="predicted"/>
<dbReference type="InterPro" id="IPR002818">
    <property type="entry name" value="DJ-1/PfpI"/>
</dbReference>
<feature type="domain" description="DJ-1/PfpI" evidence="1">
    <location>
        <begin position="54"/>
        <end position="193"/>
    </location>
</feature>
<dbReference type="Proteomes" id="UP000663831">
    <property type="component" value="Unassembled WGS sequence"/>
</dbReference>
<dbReference type="InterPro" id="IPR029062">
    <property type="entry name" value="Class_I_gatase-like"/>
</dbReference>
<organism evidence="2 3">
    <name type="scientific">Rhizoctonia solani</name>
    <dbReference type="NCBI Taxonomy" id="456999"/>
    <lineage>
        <taxon>Eukaryota</taxon>
        <taxon>Fungi</taxon>
        <taxon>Dikarya</taxon>
        <taxon>Basidiomycota</taxon>
        <taxon>Agaricomycotina</taxon>
        <taxon>Agaricomycetes</taxon>
        <taxon>Cantharellales</taxon>
        <taxon>Ceratobasidiaceae</taxon>
        <taxon>Rhizoctonia</taxon>
    </lineage>
</organism>
<accession>A0A8H3A620</accession>
<dbReference type="Pfam" id="PF01965">
    <property type="entry name" value="DJ-1_PfpI"/>
    <property type="match status" value="1"/>
</dbReference>
<dbReference type="OrthoDB" id="543156at2759"/>
<evidence type="ECO:0000313" key="3">
    <source>
        <dbReference type="Proteomes" id="UP000663831"/>
    </source>
</evidence>
<evidence type="ECO:0000259" key="1">
    <source>
        <dbReference type="Pfam" id="PF01965"/>
    </source>
</evidence>
<name>A0A8H3A620_9AGAM</name>
<comment type="caution">
    <text evidence="2">The sequence shown here is derived from an EMBL/GenBank/DDBJ whole genome shotgun (WGS) entry which is preliminary data.</text>
</comment>
<dbReference type="PANTHER" id="PTHR43130:SF15">
    <property type="entry name" value="THIJ_PFPI FAMILY PROTEIN (AFU_ORTHOLOGUE AFUA_5G14240)"/>
    <property type="match status" value="1"/>
</dbReference>
<protein>
    <recommendedName>
        <fullName evidence="1">DJ-1/PfpI domain-containing protein</fullName>
    </recommendedName>
</protein>
<sequence length="227" mass="24614">MSESQVLSLAVVLFPDVTILDFQGPMELLETAGVNSAGGAIFKSMPGIAKPKVRFECEYVAESRDPIRGLTGPPIMATKTFDEVSSKQFDIILIPGGWIEPAKIPKPLAEFVRAQVLGAKYVLTVCTGSWLLAALGLLDGKRATSNKFQFNEIKKTTSSTIQWVAKARWVVDGHIWSSSGVTAGQDMAYEFLKTVAGSEFATVAKNVLEMRATSADDDEFADVFKLT</sequence>
<dbReference type="PANTHER" id="PTHR43130">
    <property type="entry name" value="ARAC-FAMILY TRANSCRIPTIONAL REGULATOR"/>
    <property type="match status" value="1"/>
</dbReference>
<dbReference type="SUPFAM" id="SSF52317">
    <property type="entry name" value="Class I glutamine amidotransferase-like"/>
    <property type="match status" value="1"/>
</dbReference>
<dbReference type="AlphaFoldDB" id="A0A8H3A620"/>
<reference evidence="2" key="1">
    <citation type="submission" date="2021-01" db="EMBL/GenBank/DDBJ databases">
        <authorList>
            <person name="Kaushik A."/>
        </authorList>
    </citation>
    <scope>NUCLEOTIDE SEQUENCE</scope>
    <source>
        <strain evidence="2">AG3-1AP</strain>
    </source>
</reference>
<dbReference type="InterPro" id="IPR052158">
    <property type="entry name" value="INH-QAR"/>
</dbReference>
<gene>
    <name evidence="2" type="ORF">RDB_LOCUS19982</name>
</gene>
<evidence type="ECO:0000313" key="2">
    <source>
        <dbReference type="EMBL" id="CAE6408121.1"/>
    </source>
</evidence>
<dbReference type="Gene3D" id="3.40.50.880">
    <property type="match status" value="1"/>
</dbReference>